<name>A0A1F7GLX6_9BACT</name>
<proteinExistence type="predicted"/>
<dbReference type="AlphaFoldDB" id="A0A1F7GLX6"/>
<evidence type="ECO:0000313" key="2">
    <source>
        <dbReference type="EMBL" id="OGK19716.1"/>
    </source>
</evidence>
<comment type="caution">
    <text evidence="2">The sequence shown here is derived from an EMBL/GenBank/DDBJ whole genome shotgun (WGS) entry which is preliminary data.</text>
</comment>
<dbReference type="Proteomes" id="UP000176850">
    <property type="component" value="Unassembled WGS sequence"/>
</dbReference>
<sequence>MKKETLIAIILGITAGVSIAIFLVANSKNRGSSGKKVITPATTPIVVATTQQELSPLTITSPENNTAVDADSIIISGKTQKGSLIILNSATAEKAFKAESNTFKNDFPLSIGENVIKVTAYFEKSSSDRILKIYNISNE</sequence>
<accession>A0A1F7GLX6</accession>
<dbReference type="Gene3D" id="2.60.40.10">
    <property type="entry name" value="Immunoglobulins"/>
    <property type="match status" value="1"/>
</dbReference>
<evidence type="ECO:0000313" key="3">
    <source>
        <dbReference type="Proteomes" id="UP000176850"/>
    </source>
</evidence>
<organism evidence="2 3">
    <name type="scientific">Candidatus Roizmanbacteria bacterium RIFCSPHIGHO2_01_FULL_39_24</name>
    <dbReference type="NCBI Taxonomy" id="1802032"/>
    <lineage>
        <taxon>Bacteria</taxon>
        <taxon>Candidatus Roizmaniibacteriota</taxon>
    </lineage>
</organism>
<reference evidence="2 3" key="1">
    <citation type="journal article" date="2016" name="Nat. Commun.">
        <title>Thousands of microbial genomes shed light on interconnected biogeochemical processes in an aquifer system.</title>
        <authorList>
            <person name="Anantharaman K."/>
            <person name="Brown C.T."/>
            <person name="Hug L.A."/>
            <person name="Sharon I."/>
            <person name="Castelle C.J."/>
            <person name="Probst A.J."/>
            <person name="Thomas B.C."/>
            <person name="Singh A."/>
            <person name="Wilkins M.J."/>
            <person name="Karaoz U."/>
            <person name="Brodie E.L."/>
            <person name="Williams K.H."/>
            <person name="Hubbard S.S."/>
            <person name="Banfield J.F."/>
        </authorList>
    </citation>
    <scope>NUCLEOTIDE SEQUENCE [LARGE SCALE GENOMIC DNA]</scope>
</reference>
<feature type="transmembrane region" description="Helical" evidence="1">
    <location>
        <begin position="6"/>
        <end position="25"/>
    </location>
</feature>
<keyword evidence="1" id="KW-0472">Membrane</keyword>
<dbReference type="InterPro" id="IPR013783">
    <property type="entry name" value="Ig-like_fold"/>
</dbReference>
<evidence type="ECO:0000256" key="1">
    <source>
        <dbReference type="SAM" id="Phobius"/>
    </source>
</evidence>
<keyword evidence="1" id="KW-1133">Transmembrane helix</keyword>
<dbReference type="EMBL" id="MFZH01000007">
    <property type="protein sequence ID" value="OGK19716.1"/>
    <property type="molecule type" value="Genomic_DNA"/>
</dbReference>
<protein>
    <submittedName>
        <fullName evidence="2">Uncharacterized protein</fullName>
    </submittedName>
</protein>
<keyword evidence="1" id="KW-0812">Transmembrane</keyword>
<gene>
    <name evidence="2" type="ORF">A2799_01650</name>
</gene>